<evidence type="ECO:0000256" key="1">
    <source>
        <dbReference type="SAM" id="MobiDB-lite"/>
    </source>
</evidence>
<gene>
    <name evidence="2" type="ORF">GCM10022255_037210</name>
</gene>
<protein>
    <submittedName>
        <fullName evidence="2">Uncharacterized protein</fullName>
    </submittedName>
</protein>
<evidence type="ECO:0000313" key="2">
    <source>
        <dbReference type="EMBL" id="GAA4250133.1"/>
    </source>
</evidence>
<sequence length="85" mass="8932">MQSAVQASVHHPSCHQRLRGACGAGFKTAAKTSTGVNSPNTDGAEPTDEAEPDRGLVIIEGMAASWAAPTGGRRRIIDYRIADNQ</sequence>
<organism evidence="2 3">
    <name type="scientific">Dactylosporangium darangshiense</name>
    <dbReference type="NCBI Taxonomy" id="579108"/>
    <lineage>
        <taxon>Bacteria</taxon>
        <taxon>Bacillati</taxon>
        <taxon>Actinomycetota</taxon>
        <taxon>Actinomycetes</taxon>
        <taxon>Micromonosporales</taxon>
        <taxon>Micromonosporaceae</taxon>
        <taxon>Dactylosporangium</taxon>
    </lineage>
</organism>
<accession>A0ABP8D8Q6</accession>
<proteinExistence type="predicted"/>
<keyword evidence="3" id="KW-1185">Reference proteome</keyword>
<evidence type="ECO:0000313" key="3">
    <source>
        <dbReference type="Proteomes" id="UP001500620"/>
    </source>
</evidence>
<dbReference type="EMBL" id="BAABAT010000009">
    <property type="protein sequence ID" value="GAA4250133.1"/>
    <property type="molecule type" value="Genomic_DNA"/>
</dbReference>
<name>A0ABP8D8Q6_9ACTN</name>
<feature type="compositionally biased region" description="Polar residues" evidence="1">
    <location>
        <begin position="30"/>
        <end position="41"/>
    </location>
</feature>
<feature type="region of interest" description="Disordered" evidence="1">
    <location>
        <begin position="29"/>
        <end position="52"/>
    </location>
</feature>
<dbReference type="Proteomes" id="UP001500620">
    <property type="component" value="Unassembled WGS sequence"/>
</dbReference>
<comment type="caution">
    <text evidence="2">The sequence shown here is derived from an EMBL/GenBank/DDBJ whole genome shotgun (WGS) entry which is preliminary data.</text>
</comment>
<reference evidence="3" key="1">
    <citation type="journal article" date="2019" name="Int. J. Syst. Evol. Microbiol.">
        <title>The Global Catalogue of Microorganisms (GCM) 10K type strain sequencing project: providing services to taxonomists for standard genome sequencing and annotation.</title>
        <authorList>
            <consortium name="The Broad Institute Genomics Platform"/>
            <consortium name="The Broad Institute Genome Sequencing Center for Infectious Disease"/>
            <person name="Wu L."/>
            <person name="Ma J."/>
        </authorList>
    </citation>
    <scope>NUCLEOTIDE SEQUENCE [LARGE SCALE GENOMIC DNA]</scope>
    <source>
        <strain evidence="3">JCM 17441</strain>
    </source>
</reference>